<evidence type="ECO:0000256" key="2">
    <source>
        <dbReference type="SAM" id="MobiDB-lite"/>
    </source>
</evidence>
<dbReference type="PROSITE" id="PS50157">
    <property type="entry name" value="ZINC_FINGER_C2H2_2"/>
    <property type="match status" value="2"/>
</dbReference>
<protein>
    <submittedName>
        <fullName evidence="4">C2H2-type zinc-finger protein, putative</fullName>
    </submittedName>
    <submittedName>
        <fullName evidence="5">Putative transcription factor C2H2 family</fullName>
    </submittedName>
</protein>
<accession>G7IVM3</accession>
<dbReference type="PANTHER" id="PTHR46326:SF10">
    <property type="entry name" value="C2H2 AND C2HC ZINC FINGER PROTEIN"/>
    <property type="match status" value="1"/>
</dbReference>
<dbReference type="SUPFAM" id="SSF57667">
    <property type="entry name" value="beta-beta-alpha zinc fingers"/>
    <property type="match status" value="1"/>
</dbReference>
<reference evidence="4 7" key="1">
    <citation type="journal article" date="2011" name="Nature">
        <title>The Medicago genome provides insight into the evolution of rhizobial symbioses.</title>
        <authorList>
            <person name="Young N.D."/>
            <person name="Debelle F."/>
            <person name="Oldroyd G.E."/>
            <person name="Geurts R."/>
            <person name="Cannon S.B."/>
            <person name="Udvardi M.K."/>
            <person name="Benedito V.A."/>
            <person name="Mayer K.F."/>
            <person name="Gouzy J."/>
            <person name="Schoof H."/>
            <person name="Van de Peer Y."/>
            <person name="Proost S."/>
            <person name="Cook D.R."/>
            <person name="Meyers B.C."/>
            <person name="Spannagl M."/>
            <person name="Cheung F."/>
            <person name="De Mita S."/>
            <person name="Krishnakumar V."/>
            <person name="Gundlach H."/>
            <person name="Zhou S."/>
            <person name="Mudge J."/>
            <person name="Bharti A.K."/>
            <person name="Murray J.D."/>
            <person name="Naoumkina M.A."/>
            <person name="Rosen B."/>
            <person name="Silverstein K.A."/>
            <person name="Tang H."/>
            <person name="Rombauts S."/>
            <person name="Zhao P.X."/>
            <person name="Zhou P."/>
            <person name="Barbe V."/>
            <person name="Bardou P."/>
            <person name="Bechner M."/>
            <person name="Bellec A."/>
            <person name="Berger A."/>
            <person name="Berges H."/>
            <person name="Bidwell S."/>
            <person name="Bisseling T."/>
            <person name="Choisne N."/>
            <person name="Couloux A."/>
            <person name="Denny R."/>
            <person name="Deshpande S."/>
            <person name="Dai X."/>
            <person name="Doyle J.J."/>
            <person name="Dudez A.M."/>
            <person name="Farmer A.D."/>
            <person name="Fouteau S."/>
            <person name="Franken C."/>
            <person name="Gibelin C."/>
            <person name="Gish J."/>
            <person name="Goldstein S."/>
            <person name="Gonzalez A.J."/>
            <person name="Green P.J."/>
            <person name="Hallab A."/>
            <person name="Hartog M."/>
            <person name="Hua A."/>
            <person name="Humphray S.J."/>
            <person name="Jeong D.H."/>
            <person name="Jing Y."/>
            <person name="Jocker A."/>
            <person name="Kenton S.M."/>
            <person name="Kim D.J."/>
            <person name="Klee K."/>
            <person name="Lai H."/>
            <person name="Lang C."/>
            <person name="Lin S."/>
            <person name="Macmil S.L."/>
            <person name="Magdelenat G."/>
            <person name="Matthews L."/>
            <person name="McCorrison J."/>
            <person name="Monaghan E.L."/>
            <person name="Mun J.H."/>
            <person name="Najar F.Z."/>
            <person name="Nicholson C."/>
            <person name="Noirot C."/>
            <person name="O'Bleness M."/>
            <person name="Paule C.R."/>
            <person name="Poulain J."/>
            <person name="Prion F."/>
            <person name="Qin B."/>
            <person name="Qu C."/>
            <person name="Retzel E.F."/>
            <person name="Riddle C."/>
            <person name="Sallet E."/>
            <person name="Samain S."/>
            <person name="Samson N."/>
            <person name="Sanders I."/>
            <person name="Saurat O."/>
            <person name="Scarpelli C."/>
            <person name="Schiex T."/>
            <person name="Segurens B."/>
            <person name="Severin A.J."/>
            <person name="Sherrier D.J."/>
            <person name="Shi R."/>
            <person name="Sims S."/>
            <person name="Singer S.R."/>
            <person name="Sinharoy S."/>
            <person name="Sterck L."/>
            <person name="Viollet A."/>
            <person name="Wang B.B."/>
            <person name="Wang K."/>
            <person name="Wang M."/>
            <person name="Wang X."/>
            <person name="Warfsmann J."/>
            <person name="Weissenbach J."/>
            <person name="White D.D."/>
            <person name="White J.D."/>
            <person name="Wiley G.B."/>
            <person name="Wincker P."/>
            <person name="Xing Y."/>
            <person name="Yang L."/>
            <person name="Yao Z."/>
            <person name="Ying F."/>
            <person name="Zhai J."/>
            <person name="Zhou L."/>
            <person name="Zuber A."/>
            <person name="Denarie J."/>
            <person name="Dixon R.A."/>
            <person name="May G.D."/>
            <person name="Schwartz D.C."/>
            <person name="Rogers J."/>
            <person name="Quetier F."/>
            <person name="Town C.D."/>
            <person name="Roe B.A."/>
        </authorList>
    </citation>
    <scope>NUCLEOTIDE SEQUENCE [LARGE SCALE GENOMIC DNA]</scope>
    <source>
        <strain evidence="4">A17</strain>
        <strain evidence="6 7">cv. Jemalong A17</strain>
    </source>
</reference>
<keyword evidence="1 4" id="KW-0862">Zinc</keyword>
<dbReference type="Proteomes" id="UP000265566">
    <property type="component" value="Chromosome 3"/>
</dbReference>
<name>G7IVM3_MEDTR</name>
<dbReference type="EnsemblPlants" id="AES68442">
    <property type="protein sequence ID" value="AES68442"/>
    <property type="gene ID" value="MTR_3g008310"/>
</dbReference>
<feature type="region of interest" description="Disordered" evidence="2">
    <location>
        <begin position="95"/>
        <end position="122"/>
    </location>
</feature>
<feature type="domain" description="C2H2-type" evidence="3">
    <location>
        <begin position="6"/>
        <end position="33"/>
    </location>
</feature>
<dbReference type="PROSITE" id="PS00028">
    <property type="entry name" value="ZINC_FINGER_C2H2_1"/>
    <property type="match status" value="2"/>
</dbReference>
<feature type="domain" description="C2H2-type" evidence="3">
    <location>
        <begin position="244"/>
        <end position="266"/>
    </location>
</feature>
<dbReference type="SMART" id="SM00355">
    <property type="entry name" value="ZnF_C2H2"/>
    <property type="match status" value="3"/>
</dbReference>
<dbReference type="eggNOG" id="KOG1721">
    <property type="taxonomic scope" value="Eukaryota"/>
</dbReference>
<dbReference type="KEGG" id="mtr:11415208"/>
<sequence length="275" mass="31617">MENNGRVCLICNRSFFNGKALGGHMKSHYAKLPIHSKTPIKNHVHEYSAELAKHPTHSISTSSPSIVNPRNNSTYNPQSLKGKFSCTLSNFGRNSGFQSYRTNPTGKRSKRKPRQFHMAEDREENTQFNMAEEKEENTQFNMDEEKEDNTQLQSVYSDLDIEAAETLGVILKKEWKQIEDKYYTEKKKASENGNTVFECDICHEVFQSGKDLFGHEKIQNKSDNLAGEIGRSGNINNVVNEKVHKCEYCFEIFESGELLEEHTKVHLYNYYDSDP</sequence>
<reference evidence="4 7" key="2">
    <citation type="journal article" date="2014" name="BMC Genomics">
        <title>An improved genome release (version Mt4.0) for the model legume Medicago truncatula.</title>
        <authorList>
            <person name="Tang H."/>
            <person name="Krishnakumar V."/>
            <person name="Bidwell S."/>
            <person name="Rosen B."/>
            <person name="Chan A."/>
            <person name="Zhou S."/>
            <person name="Gentzbittel L."/>
            <person name="Childs K.L."/>
            <person name="Yandell M."/>
            <person name="Gundlach H."/>
            <person name="Mayer K.F."/>
            <person name="Schwartz D.C."/>
            <person name="Town C.D."/>
        </authorList>
    </citation>
    <scope>GENOME REANNOTATION</scope>
    <source>
        <strain evidence="6 7">cv. Jemalong A17</strain>
    </source>
</reference>
<reference evidence="5" key="4">
    <citation type="journal article" date="2018" name="Nat. Plants">
        <title>Whole-genome landscape of Medicago truncatula symbiotic genes.</title>
        <authorList>
            <person name="Pecrix Y."/>
            <person name="Gamas P."/>
            <person name="Carrere S."/>
        </authorList>
    </citation>
    <scope>NUCLEOTIDE SEQUENCE</scope>
    <source>
        <tissue evidence="5">Leaves</tissue>
    </source>
</reference>
<dbReference type="HOGENOM" id="CLU_1013254_0_0_1"/>
<dbReference type="Gramene" id="rna13190">
    <property type="protein sequence ID" value="RHN65361.1"/>
    <property type="gene ID" value="gene13190"/>
</dbReference>
<dbReference type="GO" id="GO:0006355">
    <property type="term" value="P:regulation of DNA-templated transcription"/>
    <property type="evidence" value="ECO:0007669"/>
    <property type="project" value="InterPro"/>
</dbReference>
<keyword evidence="7" id="KW-1185">Reference proteome</keyword>
<dbReference type="PaxDb" id="3880-AES68442"/>
<dbReference type="GO" id="GO:0008270">
    <property type="term" value="F:zinc ion binding"/>
    <property type="evidence" value="ECO:0007669"/>
    <property type="project" value="UniProtKB-KW"/>
</dbReference>
<dbReference type="AlphaFoldDB" id="G7IVM3"/>
<evidence type="ECO:0000313" key="7">
    <source>
        <dbReference type="Proteomes" id="UP000002051"/>
    </source>
</evidence>
<dbReference type="STRING" id="3880.G7IVM3"/>
<reference evidence="6" key="3">
    <citation type="submission" date="2015-04" db="UniProtKB">
        <authorList>
            <consortium name="EnsemblPlants"/>
        </authorList>
    </citation>
    <scope>IDENTIFICATION</scope>
    <source>
        <strain evidence="6">cv. Jemalong A17</strain>
    </source>
</reference>
<keyword evidence="1 4" id="KW-0863">Zinc-finger</keyword>
<dbReference type="InterPro" id="IPR036236">
    <property type="entry name" value="Znf_C2H2_sf"/>
</dbReference>
<evidence type="ECO:0000259" key="3">
    <source>
        <dbReference type="PROSITE" id="PS50157"/>
    </source>
</evidence>
<organism evidence="4 7">
    <name type="scientific">Medicago truncatula</name>
    <name type="common">Barrel medic</name>
    <name type="synonym">Medicago tribuloides</name>
    <dbReference type="NCBI Taxonomy" id="3880"/>
    <lineage>
        <taxon>Eukaryota</taxon>
        <taxon>Viridiplantae</taxon>
        <taxon>Streptophyta</taxon>
        <taxon>Embryophyta</taxon>
        <taxon>Tracheophyta</taxon>
        <taxon>Spermatophyta</taxon>
        <taxon>Magnoliopsida</taxon>
        <taxon>eudicotyledons</taxon>
        <taxon>Gunneridae</taxon>
        <taxon>Pentapetalae</taxon>
        <taxon>rosids</taxon>
        <taxon>fabids</taxon>
        <taxon>Fabales</taxon>
        <taxon>Fabaceae</taxon>
        <taxon>Papilionoideae</taxon>
        <taxon>50 kb inversion clade</taxon>
        <taxon>NPAAA clade</taxon>
        <taxon>Hologalegina</taxon>
        <taxon>IRL clade</taxon>
        <taxon>Trifolieae</taxon>
        <taxon>Medicago</taxon>
    </lineage>
</organism>
<evidence type="ECO:0000256" key="1">
    <source>
        <dbReference type="PROSITE-ProRule" id="PRU00042"/>
    </source>
</evidence>
<dbReference type="EMBL" id="CM001219">
    <property type="protein sequence ID" value="AES68442.1"/>
    <property type="molecule type" value="Genomic_DNA"/>
</dbReference>
<dbReference type="InterPro" id="IPR044303">
    <property type="entry name" value="ZAT1/4/9"/>
</dbReference>
<dbReference type="EMBL" id="PSQE01000003">
    <property type="protein sequence ID" value="RHN65361.1"/>
    <property type="molecule type" value="Genomic_DNA"/>
</dbReference>
<dbReference type="OrthoDB" id="1423434at2759"/>
<dbReference type="PANTHER" id="PTHR46326">
    <property type="entry name" value="ZINC FINGER PROTEIN ZAT1-RELATED"/>
    <property type="match status" value="1"/>
</dbReference>
<evidence type="ECO:0000313" key="5">
    <source>
        <dbReference type="EMBL" id="RHN65361.1"/>
    </source>
</evidence>
<dbReference type="Proteomes" id="UP000002051">
    <property type="component" value="Chromosome 3"/>
</dbReference>
<proteinExistence type="predicted"/>
<gene>
    <name evidence="6" type="primary">11415208</name>
    <name evidence="4" type="ordered locus">MTR_3g008310</name>
    <name evidence="5" type="ORF">MtrunA17_Chr3g0079061</name>
</gene>
<evidence type="ECO:0000313" key="4">
    <source>
        <dbReference type="EMBL" id="AES68442.1"/>
    </source>
</evidence>
<dbReference type="Gene3D" id="3.30.160.60">
    <property type="entry name" value="Classic Zinc Finger"/>
    <property type="match status" value="1"/>
</dbReference>
<dbReference type="InterPro" id="IPR013087">
    <property type="entry name" value="Znf_C2H2_type"/>
</dbReference>
<keyword evidence="1 4" id="KW-0479">Metal-binding</keyword>
<dbReference type="Pfam" id="PF13912">
    <property type="entry name" value="zf-C2H2_6"/>
    <property type="match status" value="2"/>
</dbReference>
<evidence type="ECO:0000313" key="6">
    <source>
        <dbReference type="EnsemblPlants" id="AES68442"/>
    </source>
</evidence>
<feature type="compositionally biased region" description="Polar residues" evidence="2">
    <location>
        <begin position="95"/>
        <end position="106"/>
    </location>
</feature>